<organism evidence="1">
    <name type="scientific">marine sediment metagenome</name>
    <dbReference type="NCBI Taxonomy" id="412755"/>
    <lineage>
        <taxon>unclassified sequences</taxon>
        <taxon>metagenomes</taxon>
        <taxon>ecological metagenomes</taxon>
    </lineage>
</organism>
<proteinExistence type="predicted"/>
<name>X1EMD4_9ZZZZ</name>
<reference evidence="1" key="1">
    <citation type="journal article" date="2014" name="Front. Microbiol.">
        <title>High frequency of phylogenetically diverse reductive dehalogenase-homologous genes in deep subseafloor sedimentary metagenomes.</title>
        <authorList>
            <person name="Kawai M."/>
            <person name="Futagami T."/>
            <person name="Toyoda A."/>
            <person name="Takaki Y."/>
            <person name="Nishi S."/>
            <person name="Hori S."/>
            <person name="Arai W."/>
            <person name="Tsubouchi T."/>
            <person name="Morono Y."/>
            <person name="Uchiyama I."/>
            <person name="Ito T."/>
            <person name="Fujiyama A."/>
            <person name="Inagaki F."/>
            <person name="Takami H."/>
        </authorList>
    </citation>
    <scope>NUCLEOTIDE SEQUENCE</scope>
    <source>
        <strain evidence="1">Expedition CK06-06</strain>
    </source>
</reference>
<comment type="caution">
    <text evidence="1">The sequence shown here is derived from an EMBL/GenBank/DDBJ whole genome shotgun (WGS) entry which is preliminary data.</text>
</comment>
<dbReference type="AlphaFoldDB" id="X1EMD4"/>
<sequence>TTIDEYWLEGLNAKSVQGGSPVEQHRPFLDNFFKYVIYFWLGSLHQPSGTLNVVGKALFY</sequence>
<accession>X1EMD4</accession>
<gene>
    <name evidence="1" type="ORF">S03H2_23935</name>
</gene>
<dbReference type="EMBL" id="BARU01013171">
    <property type="protein sequence ID" value="GAH33747.1"/>
    <property type="molecule type" value="Genomic_DNA"/>
</dbReference>
<feature type="non-terminal residue" evidence="1">
    <location>
        <position position="1"/>
    </location>
</feature>
<protein>
    <submittedName>
        <fullName evidence="1">Uncharacterized protein</fullName>
    </submittedName>
</protein>
<evidence type="ECO:0000313" key="1">
    <source>
        <dbReference type="EMBL" id="GAH33747.1"/>
    </source>
</evidence>